<keyword evidence="1" id="KW-0732">Signal</keyword>
<accession>A0A432MHJ3</accession>
<dbReference type="PANTHER" id="PTHR48098:SF3">
    <property type="entry name" value="IRON(III) ENTEROBACTIN ESTERASE"/>
    <property type="match status" value="1"/>
</dbReference>
<dbReference type="Gene3D" id="3.40.50.1820">
    <property type="entry name" value="alpha/beta hydrolase"/>
    <property type="match status" value="1"/>
</dbReference>
<reference evidence="2 3" key="2">
    <citation type="submission" date="2019-01" db="EMBL/GenBank/DDBJ databases">
        <title>Tautonia sociabilis, a novel thermotolerant planctomycete of Isosphaeraceae family, isolated from a 4000 m deep subterranean habitat.</title>
        <authorList>
            <person name="Kovaleva O.L."/>
            <person name="Elcheninov A.G."/>
            <person name="Van Heerden E."/>
            <person name="Toshchakov S.V."/>
            <person name="Novikov A."/>
            <person name="Bonch-Osmolovskaya E.A."/>
            <person name="Kublanov I.V."/>
        </authorList>
    </citation>
    <scope>NUCLEOTIDE SEQUENCE [LARGE SCALE GENOMIC DNA]</scope>
    <source>
        <strain evidence="2 3">GM2012</strain>
    </source>
</reference>
<comment type="caution">
    <text evidence="2">The sequence shown here is derived from an EMBL/GenBank/DDBJ whole genome shotgun (WGS) entry which is preliminary data.</text>
</comment>
<dbReference type="EMBL" id="RYZH01000032">
    <property type="protein sequence ID" value="RUL86301.1"/>
    <property type="molecule type" value="Genomic_DNA"/>
</dbReference>
<dbReference type="Pfam" id="PF00756">
    <property type="entry name" value="Esterase"/>
    <property type="match status" value="1"/>
</dbReference>
<gene>
    <name evidence="2" type="ORF">TsocGM_16355</name>
</gene>
<reference evidence="2 3" key="1">
    <citation type="submission" date="2018-12" db="EMBL/GenBank/DDBJ databases">
        <authorList>
            <person name="Toschakov S.V."/>
        </authorList>
    </citation>
    <scope>NUCLEOTIDE SEQUENCE [LARGE SCALE GENOMIC DNA]</scope>
    <source>
        <strain evidence="2 3">GM2012</strain>
    </source>
</reference>
<dbReference type="SUPFAM" id="SSF53474">
    <property type="entry name" value="alpha/beta-Hydrolases"/>
    <property type="match status" value="1"/>
</dbReference>
<dbReference type="RefSeq" id="WP_126726536.1">
    <property type="nucleotide sequence ID" value="NZ_RYZH01000032.1"/>
</dbReference>
<dbReference type="InterPro" id="IPR000801">
    <property type="entry name" value="Esterase-like"/>
</dbReference>
<evidence type="ECO:0000313" key="3">
    <source>
        <dbReference type="Proteomes" id="UP000280296"/>
    </source>
</evidence>
<organism evidence="2 3">
    <name type="scientific">Tautonia sociabilis</name>
    <dbReference type="NCBI Taxonomy" id="2080755"/>
    <lineage>
        <taxon>Bacteria</taxon>
        <taxon>Pseudomonadati</taxon>
        <taxon>Planctomycetota</taxon>
        <taxon>Planctomycetia</taxon>
        <taxon>Isosphaerales</taxon>
        <taxon>Isosphaeraceae</taxon>
        <taxon>Tautonia</taxon>
    </lineage>
</organism>
<feature type="signal peptide" evidence="1">
    <location>
        <begin position="1"/>
        <end position="23"/>
    </location>
</feature>
<dbReference type="PANTHER" id="PTHR48098">
    <property type="entry name" value="ENTEROCHELIN ESTERASE-RELATED"/>
    <property type="match status" value="1"/>
</dbReference>
<evidence type="ECO:0000313" key="2">
    <source>
        <dbReference type="EMBL" id="RUL86301.1"/>
    </source>
</evidence>
<sequence length="549" mass="59948">MTALRWLWPLALLVCPFPAGPQAADPLPTPIPNSTPEAEPLGPIAPLPAVPVAEPTEAAAPWFEVSLARGLLDGPANGRLLVIVSRRARPEPRDAIGLPLPGAPLVLGVDADGLAPGGVVTVDSSAEAFPENGLDRLPAGDSTAQAVLLRNPDLLLLDAPGNLSSPPTPIRLDPARDGPIRLELSRIEPPEELPPDSDLVRFLKLPSTLLSDFHGRPMFLRAAVVLPRDFDREPDRRYPLRVHIGGFGARYTAARRRMAEGSPFRELWLADDTPRFLMLFLDGAGPLGDPYQVNSANHGPFGDAITTELIPFVERTYRGIGEGHARVLDGGSTGGWVALALQVFYPEFFNGCWSSCPDSVDFRSFQLVNIYEDANAYRSPDGSPRAAFRREDGTAVYSMRDECQLENVLGRGDSWTMSGGQWGSWNATYGPRGPDGRPVPLWDPKTGAIDRSVLDHWKRYDLRRVLEENWASLGPKLRGKLRIWVGEADNFFLEDAVHRLDAFLQTADPPFEGLIAYGEGEGHCWSGISEAEMMRQMAEAVASAARPDR</sequence>
<feature type="chain" id="PRO_5019283964" evidence="1">
    <location>
        <begin position="24"/>
        <end position="549"/>
    </location>
</feature>
<dbReference type="InterPro" id="IPR029058">
    <property type="entry name" value="AB_hydrolase_fold"/>
</dbReference>
<evidence type="ECO:0000256" key="1">
    <source>
        <dbReference type="SAM" id="SignalP"/>
    </source>
</evidence>
<dbReference type="InterPro" id="IPR050583">
    <property type="entry name" value="Mycobacterial_A85_antigen"/>
</dbReference>
<dbReference type="OrthoDB" id="9768282at2"/>
<name>A0A432MHJ3_9BACT</name>
<proteinExistence type="predicted"/>
<keyword evidence="3" id="KW-1185">Reference proteome</keyword>
<dbReference type="AlphaFoldDB" id="A0A432MHJ3"/>
<protein>
    <submittedName>
        <fullName evidence="2">Esterase</fullName>
    </submittedName>
</protein>
<dbReference type="Proteomes" id="UP000280296">
    <property type="component" value="Unassembled WGS sequence"/>
</dbReference>